<evidence type="ECO:0000256" key="5">
    <source>
        <dbReference type="ARBA" id="ARBA00023136"/>
    </source>
</evidence>
<evidence type="ECO:0000256" key="6">
    <source>
        <dbReference type="ARBA" id="ARBA00023237"/>
    </source>
</evidence>
<name>A0ABV2T0Z6_9BACT</name>
<evidence type="ECO:0000256" key="4">
    <source>
        <dbReference type="ARBA" id="ARBA00022692"/>
    </source>
</evidence>
<sequence>MKNRRYLLYWLFALFPLIAGTHKVYSQSAPQTGAAVPKAIRGLITDEGGKPIPGVSVAQKGTTTGTTTDPHGLFELKAAAGDTIYVRHIGYKTKEFAVTASEFYNIELPLQSTYLGDVVVTALGIKRSKKELSYAVGEVKGEELNKAKEMNVVNSLAGREPGVIINQTAGGPGGSTRILIRGNTSLTGNNQPLFVVDGVPLDNTNFGSAGAFGGFDLGDGMSTINPDDVETISVLKGPAAAALYGSRAAHGVVLVTTKKGKTSKNNRLGVEINSNTTVEFQATKYDHLQKIYGQGFGGILQLDESDSKSSSSSWGPKYDKGLMFTSFDKVARPFVNIRDNIDGFFRTGITATNAVSLNSVKENNNFRMSYTNLANRDIMPNARLARNTVDLRNVAKIGTRLELDLKVNYLNETVLNRPALSDARTNVANNLMNLAGNIDQRWLRDNYKNEDGTYYDWNRGDVWNINPYWIQYAMENKSNKDKYFGVASLKYDVSKDLFFKLTGGGENVNFRFMDYVPYSTPGELDGKMQETSFENRSYNIELIGNYRKKIKDIDLSVTLGGNIYNVNNRSESVLAKNMILRETVSLQSFLQKEITKGRYQKEINSLFSMVNLSYRQWANLDLTLRRDQSSTLPLNNNTYYYPSAGGNIIFTELLPKNAMLNFGKIRASWAQVGSDTDPYMLDLNYRMTDKTYDRYPTGYISSTVIPNSHLKPTKTNSIEAGLDLKMVHDRVGLSVTYYNQTSNNQIMYVPTSVSSGYAAMLVNAGNLRNAGVEIALSARIIDKKDFSWDLNPNFARNVNKVLSLTEGIESLEIAAARWLGVKVLAIPGEEYGVIMGQDFVRNEEGRRIINPDNGLPEVGADMKKLGRAMWKWTGGGTMAFRYKNFNLSAVFDAKFGADLFTMTARTLTKSGKTLNTVAGRDAWMASEEQRLSAGIAKGNWKPTGGFVADGVIAEKGPDGTVSYKENDIYIDPNTYWDYISDKTAVPYIYDNSYVKVREIIVGYTFPQKRIGGFAESLTLSFVARNPWIVYKNVPNIDPDSNYNTSAVGLEYGSIPTRRSFGLNINAKF</sequence>
<evidence type="ECO:0000313" key="10">
    <source>
        <dbReference type="Proteomes" id="UP001549749"/>
    </source>
</evidence>
<dbReference type="InterPro" id="IPR036942">
    <property type="entry name" value="Beta-barrel_TonB_sf"/>
</dbReference>
<dbReference type="Gene3D" id="2.60.40.1120">
    <property type="entry name" value="Carboxypeptidase-like, regulatory domain"/>
    <property type="match status" value="1"/>
</dbReference>
<keyword evidence="2 7" id="KW-0813">Transport</keyword>
<dbReference type="NCBIfam" id="TIGR04056">
    <property type="entry name" value="OMP_RagA_SusC"/>
    <property type="match status" value="1"/>
</dbReference>
<evidence type="ECO:0000313" key="9">
    <source>
        <dbReference type="EMBL" id="MET6996684.1"/>
    </source>
</evidence>
<feature type="domain" description="TonB-dependent receptor plug" evidence="8">
    <location>
        <begin position="129"/>
        <end position="252"/>
    </location>
</feature>
<dbReference type="InterPro" id="IPR023997">
    <property type="entry name" value="TonB-dep_OMP_SusC/RagA_CS"/>
</dbReference>
<evidence type="ECO:0000256" key="7">
    <source>
        <dbReference type="PROSITE-ProRule" id="PRU01360"/>
    </source>
</evidence>
<evidence type="ECO:0000259" key="8">
    <source>
        <dbReference type="Pfam" id="PF07715"/>
    </source>
</evidence>
<dbReference type="InterPro" id="IPR012910">
    <property type="entry name" value="Plug_dom"/>
</dbReference>
<dbReference type="EMBL" id="JBEXAC010000001">
    <property type="protein sequence ID" value="MET6996684.1"/>
    <property type="molecule type" value="Genomic_DNA"/>
</dbReference>
<dbReference type="SUPFAM" id="SSF56935">
    <property type="entry name" value="Porins"/>
    <property type="match status" value="1"/>
</dbReference>
<keyword evidence="10" id="KW-1185">Reference proteome</keyword>
<accession>A0ABV2T0Z6</accession>
<gene>
    <name evidence="9" type="ORF">ABR189_04875</name>
</gene>
<evidence type="ECO:0000256" key="2">
    <source>
        <dbReference type="ARBA" id="ARBA00022448"/>
    </source>
</evidence>
<proteinExistence type="inferred from homology"/>
<comment type="subcellular location">
    <subcellularLocation>
        <location evidence="1 7">Cell outer membrane</location>
        <topology evidence="1 7">Multi-pass membrane protein</topology>
    </subcellularLocation>
</comment>
<dbReference type="InterPro" id="IPR023996">
    <property type="entry name" value="TonB-dep_OMP_SusC/RagA"/>
</dbReference>
<organism evidence="9 10">
    <name type="scientific">Chitinophaga defluvii</name>
    <dbReference type="NCBI Taxonomy" id="3163343"/>
    <lineage>
        <taxon>Bacteria</taxon>
        <taxon>Pseudomonadati</taxon>
        <taxon>Bacteroidota</taxon>
        <taxon>Chitinophagia</taxon>
        <taxon>Chitinophagales</taxon>
        <taxon>Chitinophagaceae</taxon>
        <taxon>Chitinophaga</taxon>
    </lineage>
</organism>
<dbReference type="Pfam" id="PF07715">
    <property type="entry name" value="Plug"/>
    <property type="match status" value="1"/>
</dbReference>
<evidence type="ECO:0000256" key="3">
    <source>
        <dbReference type="ARBA" id="ARBA00022452"/>
    </source>
</evidence>
<keyword evidence="6 7" id="KW-0998">Cell outer membrane</keyword>
<dbReference type="Gene3D" id="2.170.130.10">
    <property type="entry name" value="TonB-dependent receptor, plug domain"/>
    <property type="match status" value="1"/>
</dbReference>
<dbReference type="InterPro" id="IPR039426">
    <property type="entry name" value="TonB-dep_rcpt-like"/>
</dbReference>
<keyword evidence="5 7" id="KW-0472">Membrane</keyword>
<dbReference type="Pfam" id="PF13715">
    <property type="entry name" value="CarbopepD_reg_2"/>
    <property type="match status" value="1"/>
</dbReference>
<dbReference type="Gene3D" id="2.40.170.20">
    <property type="entry name" value="TonB-dependent receptor, beta-barrel domain"/>
    <property type="match status" value="1"/>
</dbReference>
<comment type="similarity">
    <text evidence="7">Belongs to the TonB-dependent receptor family.</text>
</comment>
<dbReference type="Proteomes" id="UP001549749">
    <property type="component" value="Unassembled WGS sequence"/>
</dbReference>
<dbReference type="InterPro" id="IPR037066">
    <property type="entry name" value="Plug_dom_sf"/>
</dbReference>
<keyword evidence="4 7" id="KW-0812">Transmembrane</keyword>
<dbReference type="PROSITE" id="PS52016">
    <property type="entry name" value="TONB_DEPENDENT_REC_3"/>
    <property type="match status" value="1"/>
</dbReference>
<dbReference type="NCBIfam" id="TIGR04057">
    <property type="entry name" value="SusC_RagA_signa"/>
    <property type="match status" value="1"/>
</dbReference>
<evidence type="ECO:0000256" key="1">
    <source>
        <dbReference type="ARBA" id="ARBA00004571"/>
    </source>
</evidence>
<dbReference type="SUPFAM" id="SSF49464">
    <property type="entry name" value="Carboxypeptidase regulatory domain-like"/>
    <property type="match status" value="1"/>
</dbReference>
<dbReference type="RefSeq" id="WP_354659325.1">
    <property type="nucleotide sequence ID" value="NZ_JBEXAC010000001.1"/>
</dbReference>
<comment type="caution">
    <text evidence="9">The sequence shown here is derived from an EMBL/GenBank/DDBJ whole genome shotgun (WGS) entry which is preliminary data.</text>
</comment>
<keyword evidence="3 7" id="KW-1134">Transmembrane beta strand</keyword>
<protein>
    <submittedName>
        <fullName evidence="9">SusC/RagA family TonB-linked outer membrane protein</fullName>
    </submittedName>
</protein>
<reference evidence="9 10" key="1">
    <citation type="submission" date="2024-06" db="EMBL/GenBank/DDBJ databases">
        <title>Chitinophaga defluvii sp. nov., isolated from municipal sewage.</title>
        <authorList>
            <person name="Zhang L."/>
        </authorList>
    </citation>
    <scope>NUCLEOTIDE SEQUENCE [LARGE SCALE GENOMIC DNA]</scope>
    <source>
        <strain evidence="9 10">H8</strain>
    </source>
</reference>
<dbReference type="InterPro" id="IPR008969">
    <property type="entry name" value="CarboxyPept-like_regulatory"/>
</dbReference>